<dbReference type="EMBL" id="FOTY01000004">
    <property type="protein sequence ID" value="SFL72966.1"/>
    <property type="molecule type" value="Genomic_DNA"/>
</dbReference>
<dbReference type="RefSeq" id="WP_090925957.1">
    <property type="nucleotide sequence ID" value="NZ_FOTY01000004.1"/>
</dbReference>
<dbReference type="AlphaFoldDB" id="A0A1I4K3B9"/>
<gene>
    <name evidence="1" type="ORF">SAMN04488054_10475</name>
</gene>
<name>A0A1I4K3B9_9BACI</name>
<organism evidence="1 2">
    <name type="scientific">Salibacterium qingdaonense</name>
    <dbReference type="NCBI Taxonomy" id="266892"/>
    <lineage>
        <taxon>Bacteria</taxon>
        <taxon>Bacillati</taxon>
        <taxon>Bacillota</taxon>
        <taxon>Bacilli</taxon>
        <taxon>Bacillales</taxon>
        <taxon>Bacillaceae</taxon>
    </lineage>
</organism>
<accession>A0A1I4K3B9</accession>
<dbReference type="OrthoDB" id="2353056at2"/>
<dbReference type="Proteomes" id="UP000199668">
    <property type="component" value="Unassembled WGS sequence"/>
</dbReference>
<reference evidence="1 2" key="1">
    <citation type="submission" date="2016-10" db="EMBL/GenBank/DDBJ databases">
        <authorList>
            <person name="de Groot N.N."/>
        </authorList>
    </citation>
    <scope>NUCLEOTIDE SEQUENCE [LARGE SCALE GENOMIC DNA]</scope>
    <source>
        <strain evidence="1 2">CGMCC 1.6134</strain>
    </source>
</reference>
<sequence>MSVWYKISRIFKPREETSEEPKHQGLKTRYYAAGFTRVFRNLEQLPETSGKINKVIKADQERGELFLEAAEGRDRFDVIITIVQVGPNETAVDIVSSIQKKSGDWGKNYPVIQHVLQKLDQSFPSIKKAK</sequence>
<evidence type="ECO:0000313" key="2">
    <source>
        <dbReference type="Proteomes" id="UP000199668"/>
    </source>
</evidence>
<keyword evidence="2" id="KW-1185">Reference proteome</keyword>
<protein>
    <submittedName>
        <fullName evidence="1">Uncharacterized protein</fullName>
    </submittedName>
</protein>
<dbReference type="STRING" id="266892.SAMN04488054_10475"/>
<evidence type="ECO:0000313" key="1">
    <source>
        <dbReference type="EMBL" id="SFL72966.1"/>
    </source>
</evidence>
<proteinExistence type="predicted"/>